<evidence type="ECO:0000256" key="2">
    <source>
        <dbReference type="ARBA" id="ARBA00022448"/>
    </source>
</evidence>
<feature type="transmembrane region" description="Helical" evidence="10">
    <location>
        <begin position="29"/>
        <end position="54"/>
    </location>
</feature>
<feature type="transmembrane region" description="Helical" evidence="10">
    <location>
        <begin position="146"/>
        <end position="163"/>
    </location>
</feature>
<accession>A0A4V3BU21</accession>
<comment type="subcellular location">
    <subcellularLocation>
        <location evidence="1">Cell inner membrane</location>
        <topology evidence="1">Multi-pass membrane protein</topology>
    </subcellularLocation>
</comment>
<evidence type="ECO:0000256" key="4">
    <source>
        <dbReference type="ARBA" id="ARBA00022475"/>
    </source>
</evidence>
<keyword evidence="2" id="KW-0813">Transport</keyword>
<comment type="caution">
    <text evidence="11">The sequence shown here is derived from an EMBL/GenBank/DDBJ whole genome shotgun (WGS) entry which is preliminary data.</text>
</comment>
<keyword evidence="5 10" id="KW-0812">Transmembrane</keyword>
<dbReference type="CDD" id="cd13131">
    <property type="entry name" value="MATE_NorM_like"/>
    <property type="match status" value="1"/>
</dbReference>
<feature type="transmembrane region" description="Helical" evidence="10">
    <location>
        <begin position="435"/>
        <end position="454"/>
    </location>
</feature>
<dbReference type="GO" id="GO:0005886">
    <property type="term" value="C:plasma membrane"/>
    <property type="evidence" value="ECO:0007669"/>
    <property type="project" value="UniProtKB-SubCell"/>
</dbReference>
<dbReference type="PANTHER" id="PTHR43298:SF2">
    <property type="entry name" value="FMN_FAD EXPORTER YEEO-RELATED"/>
    <property type="match status" value="1"/>
</dbReference>
<evidence type="ECO:0000256" key="6">
    <source>
        <dbReference type="ARBA" id="ARBA00022989"/>
    </source>
</evidence>
<dbReference type="Pfam" id="PF01554">
    <property type="entry name" value="MatE"/>
    <property type="match status" value="2"/>
</dbReference>
<feature type="transmembrane region" description="Helical" evidence="10">
    <location>
        <begin position="209"/>
        <end position="229"/>
    </location>
</feature>
<keyword evidence="12" id="KW-1185">Reference proteome</keyword>
<name>A0A4V3BU21_9SPHN</name>
<evidence type="ECO:0000256" key="5">
    <source>
        <dbReference type="ARBA" id="ARBA00022692"/>
    </source>
</evidence>
<evidence type="ECO:0000256" key="10">
    <source>
        <dbReference type="SAM" id="Phobius"/>
    </source>
</evidence>
<keyword evidence="8 10" id="KW-0472">Membrane</keyword>
<proteinExistence type="predicted"/>
<feature type="transmembrane region" description="Helical" evidence="10">
    <location>
        <begin position="409"/>
        <end position="429"/>
    </location>
</feature>
<dbReference type="AlphaFoldDB" id="A0A4V3BU21"/>
<feature type="transmembrane region" description="Helical" evidence="10">
    <location>
        <begin position="288"/>
        <end position="308"/>
    </location>
</feature>
<feature type="transmembrane region" description="Helical" evidence="10">
    <location>
        <begin position="66"/>
        <end position="87"/>
    </location>
</feature>
<dbReference type="NCBIfam" id="TIGR00797">
    <property type="entry name" value="matE"/>
    <property type="match status" value="1"/>
</dbReference>
<evidence type="ECO:0000256" key="7">
    <source>
        <dbReference type="ARBA" id="ARBA00023065"/>
    </source>
</evidence>
<dbReference type="GO" id="GO:0015297">
    <property type="term" value="F:antiporter activity"/>
    <property type="evidence" value="ECO:0007669"/>
    <property type="project" value="UniProtKB-KW"/>
</dbReference>
<reference evidence="11 12" key="1">
    <citation type="submission" date="2019-03" db="EMBL/GenBank/DDBJ databases">
        <title>Genomic Encyclopedia of Type Strains, Phase IV (KMG-IV): sequencing the most valuable type-strain genomes for metagenomic binning, comparative biology and taxonomic classification.</title>
        <authorList>
            <person name="Goeker M."/>
        </authorList>
    </citation>
    <scope>NUCLEOTIDE SEQUENCE [LARGE SCALE GENOMIC DNA]</scope>
    <source>
        <strain evidence="11 12">DSM 25059</strain>
    </source>
</reference>
<dbReference type="Proteomes" id="UP000295493">
    <property type="component" value="Unassembled WGS sequence"/>
</dbReference>
<dbReference type="GO" id="GO:0006811">
    <property type="term" value="P:monoatomic ion transport"/>
    <property type="evidence" value="ECO:0007669"/>
    <property type="project" value="UniProtKB-KW"/>
</dbReference>
<dbReference type="OrthoDB" id="9780160at2"/>
<dbReference type="PANTHER" id="PTHR43298">
    <property type="entry name" value="MULTIDRUG RESISTANCE PROTEIN NORM-RELATED"/>
    <property type="match status" value="1"/>
</dbReference>
<keyword evidence="7" id="KW-0406">Ion transport</keyword>
<feature type="transmembrane region" description="Helical" evidence="10">
    <location>
        <begin position="329"/>
        <end position="351"/>
    </location>
</feature>
<keyword evidence="6 10" id="KW-1133">Transmembrane helix</keyword>
<evidence type="ECO:0000256" key="1">
    <source>
        <dbReference type="ARBA" id="ARBA00004429"/>
    </source>
</evidence>
<dbReference type="GO" id="GO:0042910">
    <property type="term" value="F:xenobiotic transmembrane transporter activity"/>
    <property type="evidence" value="ECO:0007669"/>
    <property type="project" value="InterPro"/>
</dbReference>
<sequence length="466" mass="49782">MESPVISHPPLTGSAPADWRGELRALWRLAWPLVAANLLQMAVYASDVIFVARLGTEALAAATLGVYYYTVLMFALIGLVTAASPVIAAELGRRRHAVREVRRSFRMALWVGTIAALPLFPFLLFGESMLRLLGQDAAAAAAAGRYLDILLVAMIPTMASAVLRITVSALGRPGWALAVTALALGVNIIGNWVLVFGNLGFPALGLEGAALASTITSLAMLGAYIVILFTDRHLRRYHLFGNWWRTEWSRFWELVRLGVPIALTMTFEGAVFSAAAFLMGLIGVTEVAAHAVALQIAALSFQVPWGIGQAATIRVGMAYGARDHRWIEVAGRVALAMGIGFMALTAVALWVAPRFFVSLYLDVNDANARTVALAVEYLAIAAVFQLFDGAQAVAAGVLRGLQDTRVPMIIAGFSYWAAGFGTAILFGFTLGYAGVGIWIGLATGLAFAAVMLCGRWGMRARLGLLP</sequence>
<gene>
    <name evidence="11" type="ORF">EV664_102124</name>
</gene>
<evidence type="ECO:0000256" key="9">
    <source>
        <dbReference type="ARBA" id="ARBA00031636"/>
    </source>
</evidence>
<keyword evidence="4" id="KW-1003">Cell membrane</keyword>
<evidence type="ECO:0000256" key="3">
    <source>
        <dbReference type="ARBA" id="ARBA00022449"/>
    </source>
</evidence>
<evidence type="ECO:0000256" key="8">
    <source>
        <dbReference type="ARBA" id="ARBA00023136"/>
    </source>
</evidence>
<evidence type="ECO:0000313" key="12">
    <source>
        <dbReference type="Proteomes" id="UP000295493"/>
    </source>
</evidence>
<dbReference type="RefSeq" id="WP_133494366.1">
    <property type="nucleotide sequence ID" value="NZ_BMLU01000002.1"/>
</dbReference>
<organism evidence="11 12">
    <name type="scientific">Stakelama pacifica</name>
    <dbReference type="NCBI Taxonomy" id="517720"/>
    <lineage>
        <taxon>Bacteria</taxon>
        <taxon>Pseudomonadati</taxon>
        <taxon>Pseudomonadota</taxon>
        <taxon>Alphaproteobacteria</taxon>
        <taxon>Sphingomonadales</taxon>
        <taxon>Sphingomonadaceae</taxon>
        <taxon>Stakelama</taxon>
    </lineage>
</organism>
<feature type="transmembrane region" description="Helical" evidence="10">
    <location>
        <begin position="371"/>
        <end position="397"/>
    </location>
</feature>
<feature type="transmembrane region" description="Helical" evidence="10">
    <location>
        <begin position="254"/>
        <end position="282"/>
    </location>
</feature>
<dbReference type="EMBL" id="SNWD01000002">
    <property type="protein sequence ID" value="TDN85418.1"/>
    <property type="molecule type" value="Genomic_DNA"/>
</dbReference>
<protein>
    <recommendedName>
        <fullName evidence="9">Multidrug-efflux transporter</fullName>
    </recommendedName>
</protein>
<dbReference type="InterPro" id="IPR002528">
    <property type="entry name" value="MATE_fam"/>
</dbReference>
<feature type="transmembrane region" description="Helical" evidence="10">
    <location>
        <begin position="175"/>
        <end position="197"/>
    </location>
</feature>
<dbReference type="InterPro" id="IPR048279">
    <property type="entry name" value="MdtK-like"/>
</dbReference>
<evidence type="ECO:0000313" key="11">
    <source>
        <dbReference type="EMBL" id="TDN85418.1"/>
    </source>
</evidence>
<feature type="transmembrane region" description="Helical" evidence="10">
    <location>
        <begin position="107"/>
        <end position="126"/>
    </location>
</feature>
<dbReference type="PIRSF" id="PIRSF006603">
    <property type="entry name" value="DinF"/>
    <property type="match status" value="1"/>
</dbReference>
<dbReference type="InterPro" id="IPR050222">
    <property type="entry name" value="MATE_MdtK"/>
</dbReference>
<keyword evidence="3" id="KW-0050">Antiport</keyword>